<dbReference type="Proteomes" id="UP001140513">
    <property type="component" value="Unassembled WGS sequence"/>
</dbReference>
<dbReference type="PANTHER" id="PTHR37542">
    <property type="entry name" value="HELO DOMAIN-CONTAINING PROTEIN-RELATED"/>
    <property type="match status" value="1"/>
</dbReference>
<organism evidence="2 3">
    <name type="scientific">Didymosphaeria variabile</name>
    <dbReference type="NCBI Taxonomy" id="1932322"/>
    <lineage>
        <taxon>Eukaryota</taxon>
        <taxon>Fungi</taxon>
        <taxon>Dikarya</taxon>
        <taxon>Ascomycota</taxon>
        <taxon>Pezizomycotina</taxon>
        <taxon>Dothideomycetes</taxon>
        <taxon>Pleosporomycetidae</taxon>
        <taxon>Pleosporales</taxon>
        <taxon>Massarineae</taxon>
        <taxon>Didymosphaeriaceae</taxon>
        <taxon>Didymosphaeria</taxon>
    </lineage>
</organism>
<comment type="caution">
    <text evidence="2">The sequence shown here is derived from an EMBL/GenBank/DDBJ whole genome shotgun (WGS) entry which is preliminary data.</text>
</comment>
<dbReference type="GO" id="GO:0005524">
    <property type="term" value="F:ATP binding"/>
    <property type="evidence" value="ECO:0007669"/>
    <property type="project" value="InterPro"/>
</dbReference>
<feature type="domain" description="Protein kinase" evidence="1">
    <location>
        <begin position="623"/>
        <end position="927"/>
    </location>
</feature>
<reference evidence="2" key="1">
    <citation type="submission" date="2022-10" db="EMBL/GenBank/DDBJ databases">
        <title>Tapping the CABI collections for fungal endophytes: first genome assemblies for Collariella, Neodidymelliopsis, Ascochyta clinopodiicola, Didymella pomorum, Didymosphaeria variabile, Neocosmospora piperis and Neocucurbitaria cava.</title>
        <authorList>
            <person name="Hill R."/>
        </authorList>
    </citation>
    <scope>NUCLEOTIDE SEQUENCE</scope>
    <source>
        <strain evidence="2">IMI 356815</strain>
    </source>
</reference>
<accession>A0A9W9CBP4</accession>
<gene>
    <name evidence="2" type="ORF">N0V89_003634</name>
</gene>
<protein>
    <recommendedName>
        <fullName evidence="1">Protein kinase domain-containing protein</fullName>
    </recommendedName>
</protein>
<dbReference type="EMBL" id="JAPEUX010000003">
    <property type="protein sequence ID" value="KAJ4355614.1"/>
    <property type="molecule type" value="Genomic_DNA"/>
</dbReference>
<dbReference type="InterPro" id="IPR056002">
    <property type="entry name" value="DUF7580"/>
</dbReference>
<dbReference type="GeneID" id="80907164"/>
<dbReference type="AlphaFoldDB" id="A0A9W9CBP4"/>
<dbReference type="Pfam" id="PF00069">
    <property type="entry name" value="Pkinase"/>
    <property type="match status" value="1"/>
</dbReference>
<dbReference type="SUPFAM" id="SSF56112">
    <property type="entry name" value="Protein kinase-like (PK-like)"/>
    <property type="match status" value="2"/>
</dbReference>
<dbReference type="GO" id="GO:0004672">
    <property type="term" value="F:protein kinase activity"/>
    <property type="evidence" value="ECO:0007669"/>
    <property type="project" value="InterPro"/>
</dbReference>
<evidence type="ECO:0000259" key="1">
    <source>
        <dbReference type="PROSITE" id="PS50011"/>
    </source>
</evidence>
<evidence type="ECO:0000313" key="3">
    <source>
        <dbReference type="Proteomes" id="UP001140513"/>
    </source>
</evidence>
<dbReference type="Pfam" id="PF24476">
    <property type="entry name" value="DUF7580"/>
    <property type="match status" value="1"/>
</dbReference>
<evidence type="ECO:0000313" key="2">
    <source>
        <dbReference type="EMBL" id="KAJ4355614.1"/>
    </source>
</evidence>
<dbReference type="OrthoDB" id="4062651at2759"/>
<name>A0A9W9CBP4_9PLEO</name>
<dbReference type="Gene3D" id="1.10.510.10">
    <property type="entry name" value="Transferase(Phosphotransferase) domain 1"/>
    <property type="match status" value="2"/>
</dbReference>
<dbReference type="RefSeq" id="XP_056072740.1">
    <property type="nucleotide sequence ID" value="XM_056212432.1"/>
</dbReference>
<proteinExistence type="predicted"/>
<dbReference type="PROSITE" id="PS50011">
    <property type="entry name" value="PROTEIN_KINASE_DOM"/>
    <property type="match status" value="2"/>
</dbReference>
<dbReference type="CDD" id="cd00180">
    <property type="entry name" value="PKc"/>
    <property type="match status" value="1"/>
</dbReference>
<feature type="domain" description="Protein kinase" evidence="1">
    <location>
        <begin position="144"/>
        <end position="449"/>
    </location>
</feature>
<dbReference type="PANTHER" id="PTHR37542:SF3">
    <property type="entry name" value="PRION-INHIBITION AND PROPAGATION HELO DOMAIN-CONTAINING PROTEIN"/>
    <property type="match status" value="1"/>
</dbReference>
<sequence>MPSLRADIKALRCQVDGDSKYFVPHQDLFQLLTLDAIRSSLSVAKSISPERLQGLSQKIFVSARRVYAILVLGGNEQEIIRFIENDNLQNSPIDHRLPISREDLETLVPKISGEFYEKQWEFCAPIFIKETEHRILDMFTVLPFVKQEFIASGGFGIVYRLQLHPSHQDAAWMGFESRFPEKVGSDQSHEQELRNFTLLSHLKHPHIQQLLASFTHQKEHNFIFPLASTGDMEALFLKEIRPAELQSDLAIYMALANLCSGLEALHDFSASEKLDINIMGLHRDVKPSNILVNAGDFLLTDFGLSTFKSVTDTSKTPFRVGGGDFLPPECEDLQTFQKGLVGRSGDIWSLGCVILELLVYMRDGPSGVQRFRQERVVQATFMTRTFHGPGKEVNPNVLALMANIEESCTLSIRHLLHVIRDMLRITPSVRLNAKALTRKMRFIAIQEFLISVDLAFPDPLRISPVQAALELEKLGSWKHTLGFVDSAQQPATTCQEFHLDYSRTIELLQQYRSEGQRMLELYQVCGRTTFMQLRKLSDALFELLPGSNRDEAITHLDLRTLQNEALVSSAMTGNLSNELSPMSQLGTLAYAIKFSKEINMEYETLTLEQDDSLEGLKLDPQDVKIEKGTGEHTLGLLSHGGGEDTRNVLIEWIRYDLEWEGDVRTEMIRRVAKIANSLHQMSKHTGSFRTLNCSHYFHSTDEHAFGLVFDLPIIEDVSITSLHSLIKSTRKCYQRISLEDRLALAYSLASTVLAFHKATLVHKSISSNNIVFLKSTEFSLRNPYLVGFNYARPNQPKAFTTGPPPNRNAQHYYHPDYDSQNARSGQSFRITFDYYSLGLVLIEIGLWDVVANFNTKSQRDLQKKVLESRLPILTHTMGSAYHDAVEACLLGTFAADSSEGAPATVLDFQRFVVKALQTVQLPCWNTS</sequence>
<dbReference type="InterPro" id="IPR000719">
    <property type="entry name" value="Prot_kinase_dom"/>
</dbReference>
<dbReference type="InterPro" id="IPR011009">
    <property type="entry name" value="Kinase-like_dom_sf"/>
</dbReference>
<dbReference type="SMART" id="SM00220">
    <property type="entry name" value="S_TKc"/>
    <property type="match status" value="1"/>
</dbReference>
<keyword evidence="3" id="KW-1185">Reference proteome</keyword>